<dbReference type="Proteomes" id="UP000464674">
    <property type="component" value="Chromosome"/>
</dbReference>
<keyword evidence="2 6" id="KW-0285">Flavoprotein</keyword>
<dbReference type="Gene3D" id="3.20.20.70">
    <property type="entry name" value="Aldolase class I"/>
    <property type="match status" value="1"/>
</dbReference>
<dbReference type="SUPFAM" id="SSF51395">
    <property type="entry name" value="FMN-linked oxidoreductases"/>
    <property type="match status" value="1"/>
</dbReference>
<evidence type="ECO:0000256" key="4">
    <source>
        <dbReference type="ARBA" id="ARBA00023002"/>
    </source>
</evidence>
<protein>
    <submittedName>
        <fullName evidence="8">Alpha-hydroxy-acid oxidizing protein</fullName>
    </submittedName>
</protein>
<dbReference type="RefSeq" id="WP_159261615.1">
    <property type="nucleotide sequence ID" value="NZ_CP041348.1"/>
</dbReference>
<accession>A0A857FPP1</accession>
<feature type="binding site" evidence="6">
    <location>
        <position position="35"/>
    </location>
    <ligand>
        <name>glyoxylate</name>
        <dbReference type="ChEBI" id="CHEBI:36655"/>
    </ligand>
</feature>
<evidence type="ECO:0000259" key="7">
    <source>
        <dbReference type="PROSITE" id="PS51349"/>
    </source>
</evidence>
<evidence type="ECO:0000256" key="1">
    <source>
        <dbReference type="ARBA" id="ARBA00001917"/>
    </source>
</evidence>
<dbReference type="InterPro" id="IPR013785">
    <property type="entry name" value="Aldolase_TIM"/>
</dbReference>
<dbReference type="GO" id="GO:0016491">
    <property type="term" value="F:oxidoreductase activity"/>
    <property type="evidence" value="ECO:0007669"/>
    <property type="project" value="UniProtKB-KW"/>
</dbReference>
<dbReference type="GO" id="GO:0010181">
    <property type="term" value="F:FMN binding"/>
    <property type="evidence" value="ECO:0007669"/>
    <property type="project" value="InterPro"/>
</dbReference>
<dbReference type="InterPro" id="IPR037396">
    <property type="entry name" value="FMN_HAD"/>
</dbReference>
<dbReference type="OrthoDB" id="9770452at2"/>
<dbReference type="CDD" id="cd02809">
    <property type="entry name" value="alpha_hydroxyacid_oxid_FMN"/>
    <property type="match status" value="1"/>
</dbReference>
<evidence type="ECO:0000256" key="3">
    <source>
        <dbReference type="ARBA" id="ARBA00022643"/>
    </source>
</evidence>
<dbReference type="PIRSF" id="PIRSF000138">
    <property type="entry name" value="Al-hdrx_acd_dh"/>
    <property type="match status" value="1"/>
</dbReference>
<reference evidence="8 9" key="1">
    <citation type="journal article" date="2020" name="Carbohydr. Polym.">
        <title>Characterization and optimization of production of bacterial cellulose from strain CGMCC 17276 based on whole-genome analysis.</title>
        <authorList>
            <person name="Lu T."/>
            <person name="Gao H."/>
            <person name="Liao B."/>
            <person name="Wu J."/>
            <person name="Zhang W."/>
            <person name="Huang J."/>
            <person name="Liu M."/>
            <person name="Huang J."/>
            <person name="Chang Z."/>
            <person name="Jin M."/>
            <person name="Yi Z."/>
            <person name="Jiang D."/>
        </authorList>
    </citation>
    <scope>NUCLEOTIDE SEQUENCE [LARGE SCALE GENOMIC DNA]</scope>
    <source>
        <strain evidence="8 9">CGMCC 17276</strain>
    </source>
</reference>
<feature type="binding site" evidence="6">
    <location>
        <position position="166"/>
    </location>
    <ligand>
        <name>FMN</name>
        <dbReference type="ChEBI" id="CHEBI:58210"/>
    </ligand>
</feature>
<feature type="binding site" evidence="6">
    <location>
        <position position="138"/>
    </location>
    <ligand>
        <name>FMN</name>
        <dbReference type="ChEBI" id="CHEBI:58210"/>
    </ligand>
</feature>
<gene>
    <name evidence="8" type="ORF">FMA36_06320</name>
</gene>
<feature type="binding site" evidence="6">
    <location>
        <begin position="88"/>
        <end position="90"/>
    </location>
    <ligand>
        <name>FMN</name>
        <dbReference type="ChEBI" id="CHEBI:58210"/>
    </ligand>
</feature>
<keyword evidence="3 6" id="KW-0288">FMN</keyword>
<evidence type="ECO:0000256" key="2">
    <source>
        <dbReference type="ARBA" id="ARBA00022630"/>
    </source>
</evidence>
<dbReference type="InterPro" id="IPR012133">
    <property type="entry name" value="Alpha-hydoxy_acid_DH_FMN"/>
</dbReference>
<feature type="binding site" evidence="6">
    <location>
        <position position="233"/>
    </location>
    <ligand>
        <name>FMN</name>
        <dbReference type="ChEBI" id="CHEBI:58210"/>
    </ligand>
</feature>
<dbReference type="InterPro" id="IPR000262">
    <property type="entry name" value="FMN-dep_DH"/>
</dbReference>
<dbReference type="PANTHER" id="PTHR10578:SF107">
    <property type="entry name" value="2-HYDROXYACID OXIDASE 1"/>
    <property type="match status" value="1"/>
</dbReference>
<evidence type="ECO:0000256" key="6">
    <source>
        <dbReference type="PIRSR" id="PIRSR000138-2"/>
    </source>
</evidence>
<sequence length="363" mass="39506">MARIDDRYATRERFTTLRGLRNEARRQLSEVAWNYLWCGTGDETTVHENTAIFDRYKFRTPIFAGISNPDTRTQVLGLDLSFPLLTAPFGGEATFHPHGHLAVGRAAQAVGVQQMVPVAASHTLESVAAASQVAAIYQMTFVGDEDAVVDMMHRAQRAGYRYICVTYSPIRQWRERLMEDRFSPRTDDGPANFGEGLSDPASLVELLNFTQPRWTWEQAARVIARSPLPCIVKGVQSIADAHAALDAGAIGLYISNYGGRTLDREPATLSVLPGIRGAVGKDVPIILDSGIRRGSDIATALALGADAVAAGRIILQGLAAAGEEGVRRTLELLKMEFWSTLGHLGCSRVSDLSPAIFAQTPQE</sequence>
<feature type="binding site" evidence="6">
    <location>
        <begin position="311"/>
        <end position="312"/>
    </location>
    <ligand>
        <name>FMN</name>
        <dbReference type="ChEBI" id="CHEBI:58210"/>
    </ligand>
</feature>
<feature type="binding site" evidence="6">
    <location>
        <position position="260"/>
    </location>
    <ligand>
        <name>glyoxylate</name>
        <dbReference type="ChEBI" id="CHEBI:36655"/>
    </ligand>
</feature>
<keyword evidence="4" id="KW-0560">Oxidoreductase</keyword>
<dbReference type="PANTHER" id="PTHR10578">
    <property type="entry name" value="S -2-HYDROXY-ACID OXIDASE-RELATED"/>
    <property type="match status" value="1"/>
</dbReference>
<feature type="binding site" evidence="6">
    <location>
        <position position="174"/>
    </location>
    <ligand>
        <name>glyoxylate</name>
        <dbReference type="ChEBI" id="CHEBI:36655"/>
    </ligand>
</feature>
<name>A0A857FPP1_KOMXY</name>
<dbReference type="AlphaFoldDB" id="A0A857FPP1"/>
<feature type="binding site" evidence="6">
    <location>
        <position position="255"/>
    </location>
    <ligand>
        <name>FMN</name>
        <dbReference type="ChEBI" id="CHEBI:58210"/>
    </ligand>
</feature>
<evidence type="ECO:0000256" key="5">
    <source>
        <dbReference type="ARBA" id="ARBA00024042"/>
    </source>
</evidence>
<feature type="domain" description="FMN hydroxy acid dehydrogenase" evidence="7">
    <location>
        <begin position="9"/>
        <end position="362"/>
    </location>
</feature>
<evidence type="ECO:0000313" key="8">
    <source>
        <dbReference type="EMBL" id="QHC35170.1"/>
    </source>
</evidence>
<comment type="similarity">
    <text evidence="5">Belongs to the FMN-dependent alpha-hydroxy acid dehydrogenase family.</text>
</comment>
<comment type="cofactor">
    <cofactor evidence="1">
        <name>FMN</name>
        <dbReference type="ChEBI" id="CHEBI:58210"/>
    </cofactor>
</comment>
<proteinExistence type="inferred from homology"/>
<dbReference type="PROSITE" id="PS51349">
    <property type="entry name" value="FMN_HYDROXY_ACID_DH_2"/>
    <property type="match status" value="1"/>
</dbReference>
<dbReference type="Pfam" id="PF01070">
    <property type="entry name" value="FMN_dh"/>
    <property type="match status" value="1"/>
</dbReference>
<organism evidence="8 9">
    <name type="scientific">Komagataeibacter xylinus</name>
    <name type="common">Gluconacetobacter xylinus</name>
    <dbReference type="NCBI Taxonomy" id="28448"/>
    <lineage>
        <taxon>Bacteria</taxon>
        <taxon>Pseudomonadati</taxon>
        <taxon>Pseudomonadota</taxon>
        <taxon>Alphaproteobacteria</taxon>
        <taxon>Acetobacterales</taxon>
        <taxon>Acetobacteraceae</taxon>
        <taxon>Komagataeibacter</taxon>
    </lineage>
</organism>
<dbReference type="EMBL" id="CP041348">
    <property type="protein sequence ID" value="QHC35170.1"/>
    <property type="molecule type" value="Genomic_DNA"/>
</dbReference>
<evidence type="ECO:0000313" key="9">
    <source>
        <dbReference type="Proteomes" id="UP000464674"/>
    </source>
</evidence>
<feature type="binding site" evidence="6">
    <location>
        <begin position="288"/>
        <end position="292"/>
    </location>
    <ligand>
        <name>FMN</name>
        <dbReference type="ChEBI" id="CHEBI:58210"/>
    </ligand>
</feature>